<comment type="caution">
    <text evidence="1">The sequence shown here is derived from an EMBL/GenBank/DDBJ whole genome shotgun (WGS) entry which is preliminary data.</text>
</comment>
<keyword evidence="2" id="KW-1185">Reference proteome</keyword>
<proteinExistence type="predicted"/>
<reference evidence="1 2" key="1">
    <citation type="submission" date="2024-04" db="EMBL/GenBank/DDBJ databases">
        <title>Tritrichomonas musculus Genome.</title>
        <authorList>
            <person name="Alves-Ferreira E."/>
            <person name="Grigg M."/>
            <person name="Lorenzi H."/>
            <person name="Galac M."/>
        </authorList>
    </citation>
    <scope>NUCLEOTIDE SEQUENCE [LARGE SCALE GENOMIC DNA]</scope>
    <source>
        <strain evidence="1 2">EAF2021</strain>
    </source>
</reference>
<dbReference type="PANTHER" id="PTHR34925">
    <property type="match status" value="1"/>
</dbReference>
<evidence type="ECO:0000313" key="2">
    <source>
        <dbReference type="Proteomes" id="UP001470230"/>
    </source>
</evidence>
<protein>
    <submittedName>
        <fullName evidence="1">Uncharacterized protein</fullName>
    </submittedName>
</protein>
<sequence>MDDPLAKYNFPPELNVKIVKQAGKQTIEFYLPVNLPLSVKDDLLKQDFRKDEPNMIISNKPKANRVYIIKGGSTGIETKIKALLFILKNVMYNGKPVFEAEYISPSKYPLSSNRFHFLNKNIPSNLTEAEIESQFGQELNLESLQKQVLTTNTNKSNYEKLPTTLSTEEVYLLVSIFNPEEIPLISGLIQDENHDSQIFHLNVPMPVSVTIKCTGFDEFQMCFADYNQVKAEQIHNQVINLGLNTIKSIECVKVTFSKADPISSDDNKGDFGKGSIAVFIPDENTAEEEFATTYVEIFLPDLNDESYVALEKAIKDVFEKYELAVCKKCKLFFCPYDKEDLCYTYFHTGKQIKFESGQMEEIAYDEEEEEPITYVNYTCCGEVPKDEPPMNCGKKENGHHEIDENEGKISQLTIERGVLPGNIHFQKA</sequence>
<organism evidence="1 2">
    <name type="scientific">Tritrichomonas musculus</name>
    <dbReference type="NCBI Taxonomy" id="1915356"/>
    <lineage>
        <taxon>Eukaryota</taxon>
        <taxon>Metamonada</taxon>
        <taxon>Parabasalia</taxon>
        <taxon>Tritrichomonadida</taxon>
        <taxon>Tritrichomonadidae</taxon>
        <taxon>Tritrichomonas</taxon>
    </lineage>
</organism>
<accession>A0ABR2L191</accession>
<gene>
    <name evidence="1" type="ORF">M9Y10_015069</name>
</gene>
<evidence type="ECO:0000313" key="1">
    <source>
        <dbReference type="EMBL" id="KAK8897135.1"/>
    </source>
</evidence>
<dbReference type="EMBL" id="JAPFFF010000002">
    <property type="protein sequence ID" value="KAK8897135.1"/>
    <property type="molecule type" value="Genomic_DNA"/>
</dbReference>
<dbReference type="PANTHER" id="PTHR34925:SF2">
    <property type="entry name" value="PAZ DOMAIN-CONTAINING PROTEIN"/>
    <property type="match status" value="1"/>
</dbReference>
<name>A0ABR2L191_9EUKA</name>
<dbReference type="Proteomes" id="UP001470230">
    <property type="component" value="Unassembled WGS sequence"/>
</dbReference>